<organism evidence="1 2">
    <name type="scientific">Oceanirhabdus seepicola</name>
    <dbReference type="NCBI Taxonomy" id="2828781"/>
    <lineage>
        <taxon>Bacteria</taxon>
        <taxon>Bacillati</taxon>
        <taxon>Bacillota</taxon>
        <taxon>Clostridia</taxon>
        <taxon>Eubacteriales</taxon>
        <taxon>Clostridiaceae</taxon>
        <taxon>Oceanirhabdus</taxon>
    </lineage>
</organism>
<reference evidence="1" key="2">
    <citation type="submission" date="2021-04" db="EMBL/GenBank/DDBJ databases">
        <authorList>
            <person name="Dong X."/>
        </authorList>
    </citation>
    <scope>NUCLEOTIDE SEQUENCE</scope>
    <source>
        <strain evidence="1">ZWT</strain>
    </source>
</reference>
<proteinExistence type="predicted"/>
<keyword evidence="2" id="KW-1185">Reference proteome</keyword>
<evidence type="ECO:0000313" key="2">
    <source>
        <dbReference type="Proteomes" id="UP001056429"/>
    </source>
</evidence>
<dbReference type="EMBL" id="JAGSOJ010000001">
    <property type="protein sequence ID" value="MCM1988694.1"/>
    <property type="molecule type" value="Genomic_DNA"/>
</dbReference>
<name>A0A9J6NXH4_9CLOT</name>
<sequence length="401" mass="47312">MSRYNSLKFAELKYKIEDIWWALEDDYDTFPCRYHKEKDEALIEMKNFLANQMERFNDGDSTSEDSTETLNKVQSFMVETLDINRQSVNQVIREQYIQCSREFVERAKDFDKNITSESVFQALRNIWTINSMQLYLNKDVKLTDAMFAYSMLYPLTDNFLDDKNLSKEYKIEFNKRFRDKIKSGKGVGKSEQEKRIFYMIDLIEKDYPREEYLEVYEALIAIQDGQTMSIRQHGLSGVYNEDIMGISIYKGGASVLADAYLVCGHLNEADQLFAFAYGVVLQLADDFQDIKEDFAKKHYTIMNIQTKFGKLDSLVKKYTNFIDYFLKEIFLEDGEYRIALKEVITESIQLLKFGAVIKNKRYISRDLYKKIIYGNFFSPRVYTKVEKGIDRQLEVLMSKER</sequence>
<comment type="caution">
    <text evidence="1">The sequence shown here is derived from an EMBL/GenBank/DDBJ whole genome shotgun (WGS) entry which is preliminary data.</text>
</comment>
<dbReference type="AlphaFoldDB" id="A0A9J6NXH4"/>
<dbReference type="RefSeq" id="WP_250857565.1">
    <property type="nucleotide sequence ID" value="NZ_JAGSOJ010000001.1"/>
</dbReference>
<dbReference type="Proteomes" id="UP001056429">
    <property type="component" value="Unassembled WGS sequence"/>
</dbReference>
<reference evidence="1" key="1">
    <citation type="journal article" date="2021" name="mSystems">
        <title>Bacteria and Archaea Synergistically Convert Glycine Betaine to Biogenic Methane in the Formosa Cold Seep of the South China Sea.</title>
        <authorList>
            <person name="Li L."/>
            <person name="Zhang W."/>
            <person name="Zhang S."/>
            <person name="Song L."/>
            <person name="Sun Q."/>
            <person name="Zhang H."/>
            <person name="Xiang H."/>
            <person name="Dong X."/>
        </authorList>
    </citation>
    <scope>NUCLEOTIDE SEQUENCE</scope>
    <source>
        <strain evidence="1">ZWT</strain>
    </source>
</reference>
<protein>
    <submittedName>
        <fullName evidence="1">Uncharacterized protein</fullName>
    </submittedName>
</protein>
<gene>
    <name evidence="1" type="ORF">KDK92_03005</name>
</gene>
<evidence type="ECO:0000313" key="1">
    <source>
        <dbReference type="EMBL" id="MCM1988694.1"/>
    </source>
</evidence>
<accession>A0A9J6NXH4</accession>